<name>A0ABT1GB36_9GAMM</name>
<keyword evidence="3" id="KW-1185">Reference proteome</keyword>
<proteinExistence type="predicted"/>
<dbReference type="Proteomes" id="UP001523550">
    <property type="component" value="Unassembled WGS sequence"/>
</dbReference>
<keyword evidence="1" id="KW-0520">NAD</keyword>
<dbReference type="PANTHER" id="PTHR43574">
    <property type="entry name" value="EPIMERASE-RELATED"/>
    <property type="match status" value="1"/>
</dbReference>
<gene>
    <name evidence="2" type="ORF">J2T60_002125</name>
</gene>
<organism evidence="2 3">
    <name type="scientific">Natronospira proteinivora</name>
    <dbReference type="NCBI Taxonomy" id="1807133"/>
    <lineage>
        <taxon>Bacteria</taxon>
        <taxon>Pseudomonadati</taxon>
        <taxon>Pseudomonadota</taxon>
        <taxon>Gammaproteobacteria</taxon>
        <taxon>Natronospirales</taxon>
        <taxon>Natronospiraceae</taxon>
        <taxon>Natronospira</taxon>
    </lineage>
</organism>
<dbReference type="EMBL" id="JALJYF010000002">
    <property type="protein sequence ID" value="MCP1728125.1"/>
    <property type="molecule type" value="Genomic_DNA"/>
</dbReference>
<dbReference type="RefSeq" id="WP_253449669.1">
    <property type="nucleotide sequence ID" value="NZ_JALJYF010000002.1"/>
</dbReference>
<comment type="caution">
    <text evidence="2">The sequence shown here is derived from an EMBL/GenBank/DDBJ whole genome shotgun (WGS) entry which is preliminary data.</text>
</comment>
<evidence type="ECO:0000256" key="1">
    <source>
        <dbReference type="ARBA" id="ARBA00023027"/>
    </source>
</evidence>
<accession>A0ABT1GB36</accession>
<dbReference type="Gene3D" id="3.40.50.720">
    <property type="entry name" value="NAD(P)-binding Rossmann-like Domain"/>
    <property type="match status" value="1"/>
</dbReference>
<sequence>MASAPLLIIGCGASGLDLAQYCLAQAHRPVIAHCRRIERAATLEAQGLTVWRQDLDQADGALPILPSGGDLVWLAPPPRQGDEDSRLRQWLPRLLAQGRFRRLLYASTTGVYGSQLSGWVDETGVTEPDSERGRRRLDAEQVALTEGQRAGVDVIRLRIAGIYGPGRLPRARLEAGRPITPELAARPGNRIHQADLVISLYQALIQGRDGAVYNVADGYPAPFGDYLDACADALGLARLPRDENAGDDPAAAFLARGRRVDNRRLREELGVCLRYPDFHQGIEASLAKGDHAD</sequence>
<evidence type="ECO:0000313" key="3">
    <source>
        <dbReference type="Proteomes" id="UP001523550"/>
    </source>
</evidence>
<dbReference type="SUPFAM" id="SSF51735">
    <property type="entry name" value="NAD(P)-binding Rossmann-fold domains"/>
    <property type="match status" value="1"/>
</dbReference>
<dbReference type="InterPro" id="IPR036291">
    <property type="entry name" value="NAD(P)-bd_dom_sf"/>
</dbReference>
<evidence type="ECO:0000313" key="2">
    <source>
        <dbReference type="EMBL" id="MCP1728125.1"/>
    </source>
</evidence>
<reference evidence="2 3" key="1">
    <citation type="submission" date="2022-03" db="EMBL/GenBank/DDBJ databases">
        <title>Genomic Encyclopedia of Type Strains, Phase III (KMG-III): the genomes of soil and plant-associated and newly described type strains.</title>
        <authorList>
            <person name="Whitman W."/>
        </authorList>
    </citation>
    <scope>NUCLEOTIDE SEQUENCE [LARGE SCALE GENOMIC DNA]</scope>
    <source>
        <strain evidence="2 3">BSker1</strain>
    </source>
</reference>
<evidence type="ECO:0008006" key="4">
    <source>
        <dbReference type="Google" id="ProtNLM"/>
    </source>
</evidence>
<protein>
    <recommendedName>
        <fullName evidence="4">Nucleoside-diphosphate-sugar epimerase</fullName>
    </recommendedName>
</protein>